<reference evidence="1 2" key="1">
    <citation type="journal article" date="2021" name="BMC Genomics">
        <title>Datura genome reveals duplications of psychoactive alkaloid biosynthetic genes and high mutation rate following tissue culture.</title>
        <authorList>
            <person name="Rajewski A."/>
            <person name="Carter-House D."/>
            <person name="Stajich J."/>
            <person name="Litt A."/>
        </authorList>
    </citation>
    <scope>NUCLEOTIDE SEQUENCE [LARGE SCALE GENOMIC DNA]</scope>
    <source>
        <strain evidence="1">AR-01</strain>
    </source>
</reference>
<sequence>MFIILAVGRFVLEEAKWFICGDMQVAEEYLKNGMDEQQEGWDGLYVEYLMKEQHSLTNEDARQQVMAWFQTLERYQ</sequence>
<comment type="caution">
    <text evidence="1">The sequence shown here is derived from an EMBL/GenBank/DDBJ whole genome shotgun (WGS) entry which is preliminary data.</text>
</comment>
<protein>
    <submittedName>
        <fullName evidence="1">Uncharacterized protein</fullName>
    </submittedName>
</protein>
<accession>A0ABS8RG38</accession>
<organism evidence="1 2">
    <name type="scientific">Datura stramonium</name>
    <name type="common">Jimsonweed</name>
    <name type="synonym">Common thornapple</name>
    <dbReference type="NCBI Taxonomy" id="4076"/>
    <lineage>
        <taxon>Eukaryota</taxon>
        <taxon>Viridiplantae</taxon>
        <taxon>Streptophyta</taxon>
        <taxon>Embryophyta</taxon>
        <taxon>Tracheophyta</taxon>
        <taxon>Spermatophyta</taxon>
        <taxon>Magnoliopsida</taxon>
        <taxon>eudicotyledons</taxon>
        <taxon>Gunneridae</taxon>
        <taxon>Pentapetalae</taxon>
        <taxon>asterids</taxon>
        <taxon>lamiids</taxon>
        <taxon>Solanales</taxon>
        <taxon>Solanaceae</taxon>
        <taxon>Solanoideae</taxon>
        <taxon>Datureae</taxon>
        <taxon>Datura</taxon>
    </lineage>
</organism>
<dbReference type="Proteomes" id="UP000823775">
    <property type="component" value="Unassembled WGS sequence"/>
</dbReference>
<evidence type="ECO:0000313" key="1">
    <source>
        <dbReference type="EMBL" id="MCD7445885.1"/>
    </source>
</evidence>
<evidence type="ECO:0000313" key="2">
    <source>
        <dbReference type="Proteomes" id="UP000823775"/>
    </source>
</evidence>
<dbReference type="EMBL" id="JACEIK010000002">
    <property type="protein sequence ID" value="MCD7445885.1"/>
    <property type="molecule type" value="Genomic_DNA"/>
</dbReference>
<name>A0ABS8RG38_DATST</name>
<proteinExistence type="predicted"/>
<keyword evidence="2" id="KW-1185">Reference proteome</keyword>
<gene>
    <name evidence="1" type="ORF">HAX54_015610</name>
</gene>